<dbReference type="EMBL" id="BAABIA010000005">
    <property type="protein sequence ID" value="GAA5142646.1"/>
    <property type="molecule type" value="Genomic_DNA"/>
</dbReference>
<dbReference type="Proteomes" id="UP001499852">
    <property type="component" value="Unassembled WGS sequence"/>
</dbReference>
<comment type="caution">
    <text evidence="4">The sequence shown here is derived from an EMBL/GenBank/DDBJ whole genome shotgun (WGS) entry which is preliminary data.</text>
</comment>
<feature type="domain" description="Gfo/Idh/MocA-like oxidoreductase N-terminal" evidence="2">
    <location>
        <begin position="36"/>
        <end position="158"/>
    </location>
</feature>
<dbReference type="PANTHER" id="PTHR43818:SF11">
    <property type="entry name" value="BCDNA.GH03377"/>
    <property type="match status" value="1"/>
</dbReference>
<sequence length="400" mass="43529">MGSPDCLMKRRTFLATSVASSLALHPAWSAAAAKTRVAVIGHTGHGNFGHGLDAMWLDIPETEIVGVADADPKGLAGALKKLKLDKGFADYRQMLKDTRPEIVAIGPRHIDQHHEMAMAAIEAGVRGIYMEKPFMPTLVQADEVIAACEKHGTRLALAHRNRYHPVLPLLKKRVAEGTIGRPLEYRVRGKEDARGGSLDLWVLGSHLFNLVHYFAGDPRACIATVYQDSRLVTKMDVKEGAEGIGPLAGNEVHARFEMADGLPAFFDSVQNAGTKTAGFGVQIIGTEGIIDLRIDEEPVAHLLAGSPFDPVATPRAWVPITTAGIGKIETVENIRKLVGGHVAPGRDLIAAIREEREPLCSAKDARVTLEMTMGIFESHRLHGQRVELPLKDRQHPLTRL</sequence>
<evidence type="ECO:0000256" key="1">
    <source>
        <dbReference type="ARBA" id="ARBA00023002"/>
    </source>
</evidence>
<feature type="domain" description="Gfo/Idh/MocA-like oxidoreductase C-terminal" evidence="3">
    <location>
        <begin position="174"/>
        <end position="387"/>
    </location>
</feature>
<gene>
    <name evidence="4" type="ORF">GCM10023213_28990</name>
</gene>
<dbReference type="Pfam" id="PF02894">
    <property type="entry name" value="GFO_IDH_MocA_C"/>
    <property type="match status" value="1"/>
</dbReference>
<evidence type="ECO:0000259" key="2">
    <source>
        <dbReference type="Pfam" id="PF01408"/>
    </source>
</evidence>
<accession>A0ABP9PDT7</accession>
<evidence type="ECO:0000313" key="4">
    <source>
        <dbReference type="EMBL" id="GAA5142646.1"/>
    </source>
</evidence>
<dbReference type="Pfam" id="PF01408">
    <property type="entry name" value="GFO_IDH_MocA"/>
    <property type="match status" value="1"/>
</dbReference>
<dbReference type="InterPro" id="IPR004104">
    <property type="entry name" value="Gfo/Idh/MocA-like_OxRdtase_C"/>
</dbReference>
<keyword evidence="5" id="KW-1185">Reference proteome</keyword>
<evidence type="ECO:0000313" key="5">
    <source>
        <dbReference type="Proteomes" id="UP001499852"/>
    </source>
</evidence>
<dbReference type="SUPFAM" id="SSF55347">
    <property type="entry name" value="Glyceraldehyde-3-phosphate dehydrogenase-like, C-terminal domain"/>
    <property type="match status" value="1"/>
</dbReference>
<dbReference type="InterPro" id="IPR050463">
    <property type="entry name" value="Gfo/Idh/MocA_oxidrdct_glycsds"/>
</dbReference>
<protein>
    <submittedName>
        <fullName evidence="4">Gfo/Idh/MocA family oxidoreductase</fullName>
    </submittedName>
</protein>
<reference evidence="5" key="1">
    <citation type="journal article" date="2019" name="Int. J. Syst. Evol. Microbiol.">
        <title>The Global Catalogue of Microorganisms (GCM) 10K type strain sequencing project: providing services to taxonomists for standard genome sequencing and annotation.</title>
        <authorList>
            <consortium name="The Broad Institute Genomics Platform"/>
            <consortium name="The Broad Institute Genome Sequencing Center for Infectious Disease"/>
            <person name="Wu L."/>
            <person name="Ma J."/>
        </authorList>
    </citation>
    <scope>NUCLEOTIDE SEQUENCE [LARGE SCALE GENOMIC DNA]</scope>
    <source>
        <strain evidence="5">JCM 18053</strain>
    </source>
</reference>
<evidence type="ECO:0000259" key="3">
    <source>
        <dbReference type="Pfam" id="PF02894"/>
    </source>
</evidence>
<organism evidence="4 5">
    <name type="scientific">Prosthecobacter algae</name>
    <dbReference type="NCBI Taxonomy" id="1144682"/>
    <lineage>
        <taxon>Bacteria</taxon>
        <taxon>Pseudomonadati</taxon>
        <taxon>Verrucomicrobiota</taxon>
        <taxon>Verrucomicrobiia</taxon>
        <taxon>Verrucomicrobiales</taxon>
        <taxon>Verrucomicrobiaceae</taxon>
        <taxon>Prosthecobacter</taxon>
    </lineage>
</organism>
<dbReference type="Gene3D" id="3.40.50.720">
    <property type="entry name" value="NAD(P)-binding Rossmann-like Domain"/>
    <property type="match status" value="1"/>
</dbReference>
<name>A0ABP9PDT7_9BACT</name>
<dbReference type="SUPFAM" id="SSF51735">
    <property type="entry name" value="NAD(P)-binding Rossmann-fold domains"/>
    <property type="match status" value="1"/>
</dbReference>
<dbReference type="InterPro" id="IPR000683">
    <property type="entry name" value="Gfo/Idh/MocA-like_OxRdtase_N"/>
</dbReference>
<dbReference type="PANTHER" id="PTHR43818">
    <property type="entry name" value="BCDNA.GH03377"/>
    <property type="match status" value="1"/>
</dbReference>
<dbReference type="Gene3D" id="3.30.360.10">
    <property type="entry name" value="Dihydrodipicolinate Reductase, domain 2"/>
    <property type="match status" value="1"/>
</dbReference>
<dbReference type="InterPro" id="IPR036291">
    <property type="entry name" value="NAD(P)-bd_dom_sf"/>
</dbReference>
<keyword evidence="1" id="KW-0560">Oxidoreductase</keyword>
<proteinExistence type="predicted"/>